<dbReference type="GO" id="GO:0015940">
    <property type="term" value="P:pantothenate biosynthetic process"/>
    <property type="evidence" value="ECO:0007669"/>
    <property type="project" value="UniProtKB-UniRule"/>
</dbReference>
<dbReference type="GO" id="GO:0005829">
    <property type="term" value="C:cytosol"/>
    <property type="evidence" value="ECO:0007669"/>
    <property type="project" value="TreeGrafter"/>
</dbReference>
<dbReference type="GO" id="GO:0004592">
    <property type="term" value="F:pantoate-beta-alanine ligase activity"/>
    <property type="evidence" value="ECO:0007669"/>
    <property type="project" value="UniProtKB-UniRule"/>
</dbReference>
<dbReference type="SUPFAM" id="SSF52374">
    <property type="entry name" value="Nucleotidylyl transferase"/>
    <property type="match status" value="1"/>
</dbReference>
<evidence type="ECO:0000256" key="2">
    <source>
        <dbReference type="ARBA" id="ARBA00004990"/>
    </source>
</evidence>
<dbReference type="InterPro" id="IPR003721">
    <property type="entry name" value="Pantoate_ligase"/>
</dbReference>
<evidence type="ECO:0000256" key="15">
    <source>
        <dbReference type="HAMAP-Rule" id="MF_00158"/>
    </source>
</evidence>
<evidence type="ECO:0000256" key="8">
    <source>
        <dbReference type="ARBA" id="ARBA00022655"/>
    </source>
</evidence>
<evidence type="ECO:0000256" key="5">
    <source>
        <dbReference type="ARBA" id="ARBA00014155"/>
    </source>
</evidence>
<reference evidence="17 18" key="1">
    <citation type="submission" date="2016-01" db="EMBL/GenBank/DDBJ databases">
        <title>The new phylogeny of the genus Mycobacterium.</title>
        <authorList>
            <person name="Tarcisio F."/>
            <person name="Conor M."/>
            <person name="Antonella G."/>
            <person name="Elisabetta G."/>
            <person name="Giulia F.S."/>
            <person name="Sara T."/>
            <person name="Anna F."/>
            <person name="Clotilde B."/>
            <person name="Roberto B."/>
            <person name="Veronica D.S."/>
            <person name="Fabio R."/>
            <person name="Monica P."/>
            <person name="Olivier J."/>
            <person name="Enrico T."/>
            <person name="Nicola S."/>
        </authorList>
    </citation>
    <scope>NUCLEOTIDE SEQUENCE [LARGE SCALE GENOMIC DNA]</scope>
    <source>
        <strain evidence="17 18">DSM 44164</strain>
    </source>
</reference>
<dbReference type="Gene3D" id="3.30.1300.10">
    <property type="entry name" value="Pantoate-beta-alanine ligase, C-terminal domain"/>
    <property type="match status" value="1"/>
</dbReference>
<dbReference type="STRING" id="1782.AWC18_12310"/>
<comment type="similarity">
    <text evidence="3 15">Belongs to the pantothenate synthetase family.</text>
</comment>
<evidence type="ECO:0000256" key="11">
    <source>
        <dbReference type="ARBA" id="ARBA00032806"/>
    </source>
</evidence>
<keyword evidence="8 15" id="KW-0566">Pantothenate biosynthesis</keyword>
<dbReference type="EMBL" id="LQPI01000046">
    <property type="protein sequence ID" value="ORW20243.1"/>
    <property type="molecule type" value="Genomic_DNA"/>
</dbReference>
<comment type="subcellular location">
    <subcellularLocation>
        <location evidence="1 15">Cytoplasm</location>
    </subcellularLocation>
</comment>
<feature type="active site" description="Proton donor" evidence="15">
    <location>
        <position position="50"/>
    </location>
</feature>
<evidence type="ECO:0000313" key="18">
    <source>
        <dbReference type="Proteomes" id="UP000193108"/>
    </source>
</evidence>
<comment type="catalytic activity">
    <reaction evidence="12 15">
        <text>(R)-pantoate + beta-alanine + ATP = (R)-pantothenate + AMP + diphosphate + H(+)</text>
        <dbReference type="Rhea" id="RHEA:10912"/>
        <dbReference type="ChEBI" id="CHEBI:15378"/>
        <dbReference type="ChEBI" id="CHEBI:15980"/>
        <dbReference type="ChEBI" id="CHEBI:29032"/>
        <dbReference type="ChEBI" id="CHEBI:30616"/>
        <dbReference type="ChEBI" id="CHEBI:33019"/>
        <dbReference type="ChEBI" id="CHEBI:57966"/>
        <dbReference type="ChEBI" id="CHEBI:456215"/>
        <dbReference type="EC" id="6.3.2.1"/>
    </reaction>
</comment>
<name>A0A1X1ZA09_MYCNO</name>
<evidence type="ECO:0000256" key="4">
    <source>
        <dbReference type="ARBA" id="ARBA00012219"/>
    </source>
</evidence>
<dbReference type="EC" id="6.3.2.1" evidence="4 15"/>
<keyword evidence="6 15" id="KW-0963">Cytoplasm</keyword>
<feature type="binding site" evidence="15">
    <location>
        <begin position="198"/>
        <end position="201"/>
    </location>
    <ligand>
        <name>ATP</name>
        <dbReference type="ChEBI" id="CHEBI:30616"/>
    </ligand>
</feature>
<comment type="pathway">
    <text evidence="2 15">Cofactor biosynthesis; (R)-pantothenate biosynthesis; (R)-pantothenate from (R)-pantoate and beta-alanine: step 1/1.</text>
</comment>
<dbReference type="InterPro" id="IPR014729">
    <property type="entry name" value="Rossmann-like_a/b/a_fold"/>
</dbReference>
<feature type="compositionally biased region" description="Basic and acidic residues" evidence="16">
    <location>
        <begin position="316"/>
        <end position="335"/>
    </location>
</feature>
<comment type="miscellaneous">
    <text evidence="15">The reaction proceeds by a bi uni uni bi ping pong mechanism.</text>
</comment>
<evidence type="ECO:0000256" key="6">
    <source>
        <dbReference type="ARBA" id="ARBA00022490"/>
    </source>
</evidence>
<dbReference type="AlphaFoldDB" id="A0A1X1ZA09"/>
<sequence>MVRGPQPTFTAGGFNVYERPEDIARVSRALRSTGRRVMLVPTMGALHEGHLSLVRAAQRVPGAVVAVSIFVNPLQFGAGEDLDAYPRTLDDDLAALRAAGVDLVFTPTAAAMYPNGPRTCLHPGPLGAELEGAARPTHFAGMLTVVCKLLSIVNPDRVFLGEKDYQQLVLVRQMVTDLNLDVTVVGVPTVREADGLAMSSRNRYLDPAQREAATALSAALAAGERAAAAGAQAALDAAGAVLSAVPAVDVDYLEVRGVDLGPAPADGSARLLIAARVGTTRLIDNAAITLGQPVDAELASAGSQTGPDGTHVSTRRFSEPQRRGETESDVSTRRN</sequence>
<dbReference type="Pfam" id="PF02569">
    <property type="entry name" value="Pantoate_ligase"/>
    <property type="match status" value="1"/>
</dbReference>
<dbReference type="HAMAP" id="MF_00158">
    <property type="entry name" value="PanC"/>
    <property type="match status" value="1"/>
</dbReference>
<proteinExistence type="inferred from homology"/>
<dbReference type="UniPathway" id="UPA00028">
    <property type="reaction ID" value="UER00005"/>
</dbReference>
<evidence type="ECO:0000256" key="9">
    <source>
        <dbReference type="ARBA" id="ARBA00022741"/>
    </source>
</evidence>
<feature type="binding site" evidence="15">
    <location>
        <position position="190"/>
    </location>
    <ligand>
        <name>ATP</name>
        <dbReference type="ChEBI" id="CHEBI:30616"/>
    </ligand>
</feature>
<evidence type="ECO:0000256" key="1">
    <source>
        <dbReference type="ARBA" id="ARBA00004496"/>
    </source>
</evidence>
<evidence type="ECO:0000256" key="13">
    <source>
        <dbReference type="ARBA" id="ARBA00055042"/>
    </source>
</evidence>
<feature type="binding site" evidence="15">
    <location>
        <position position="167"/>
    </location>
    <ligand>
        <name>(R)-pantoate</name>
        <dbReference type="ChEBI" id="CHEBI:15980"/>
    </ligand>
</feature>
<feature type="binding site" evidence="15">
    <location>
        <position position="75"/>
    </location>
    <ligand>
        <name>beta-alanine</name>
        <dbReference type="ChEBI" id="CHEBI:57966"/>
    </ligand>
</feature>
<feature type="binding site" evidence="15">
    <location>
        <position position="75"/>
    </location>
    <ligand>
        <name>(R)-pantoate</name>
        <dbReference type="ChEBI" id="CHEBI:15980"/>
    </ligand>
</feature>
<keyword evidence="18" id="KW-1185">Reference proteome</keyword>
<dbReference type="FunFam" id="3.40.50.620:FF:000114">
    <property type="entry name" value="Pantothenate synthetase"/>
    <property type="match status" value="1"/>
</dbReference>
<evidence type="ECO:0000256" key="12">
    <source>
        <dbReference type="ARBA" id="ARBA00048258"/>
    </source>
</evidence>
<evidence type="ECO:0000256" key="10">
    <source>
        <dbReference type="ARBA" id="ARBA00022840"/>
    </source>
</evidence>
<organism evidence="17 18">
    <name type="scientific">Mycolicibacter nonchromogenicus</name>
    <name type="common">Mycobacterium nonchromogenicum</name>
    <dbReference type="NCBI Taxonomy" id="1782"/>
    <lineage>
        <taxon>Bacteria</taxon>
        <taxon>Bacillati</taxon>
        <taxon>Actinomycetota</taxon>
        <taxon>Actinomycetes</taxon>
        <taxon>Mycobacteriales</taxon>
        <taxon>Mycobacteriaceae</taxon>
        <taxon>Mycolicibacter</taxon>
    </lineage>
</organism>
<dbReference type="RefSeq" id="WP_085138943.1">
    <property type="nucleotide sequence ID" value="NZ_LQPI01000046.1"/>
</dbReference>
<evidence type="ECO:0000256" key="16">
    <source>
        <dbReference type="SAM" id="MobiDB-lite"/>
    </source>
</evidence>
<dbReference type="Gene3D" id="3.40.50.620">
    <property type="entry name" value="HUPs"/>
    <property type="match status" value="1"/>
</dbReference>
<dbReference type="CDD" id="cd00560">
    <property type="entry name" value="PanC"/>
    <property type="match status" value="1"/>
</dbReference>
<feature type="region of interest" description="Disordered" evidence="16">
    <location>
        <begin position="299"/>
        <end position="335"/>
    </location>
</feature>
<feature type="binding site" evidence="15">
    <location>
        <begin position="43"/>
        <end position="50"/>
    </location>
    <ligand>
        <name>ATP</name>
        <dbReference type="ChEBI" id="CHEBI:30616"/>
    </ligand>
</feature>
<dbReference type="NCBIfam" id="TIGR00018">
    <property type="entry name" value="panC"/>
    <property type="match status" value="1"/>
</dbReference>
<dbReference type="GO" id="GO:0005524">
    <property type="term" value="F:ATP binding"/>
    <property type="evidence" value="ECO:0007669"/>
    <property type="project" value="UniProtKB-KW"/>
</dbReference>
<dbReference type="InterPro" id="IPR042176">
    <property type="entry name" value="Pantoate_ligase_C"/>
</dbReference>
<keyword evidence="10 15" id="KW-0067">ATP-binding</keyword>
<dbReference type="PANTHER" id="PTHR21299:SF1">
    <property type="entry name" value="PANTOATE--BETA-ALANINE LIGASE"/>
    <property type="match status" value="1"/>
</dbReference>
<evidence type="ECO:0000256" key="7">
    <source>
        <dbReference type="ARBA" id="ARBA00022598"/>
    </source>
</evidence>
<accession>A0A1X1ZA09</accession>
<comment type="subunit">
    <text evidence="15">Homodimer.</text>
</comment>
<comment type="caution">
    <text evidence="17">The sequence shown here is derived from an EMBL/GenBank/DDBJ whole genome shotgun (WGS) entry which is preliminary data.</text>
</comment>
<dbReference type="PANTHER" id="PTHR21299">
    <property type="entry name" value="CYTIDYLATE KINASE/PANTOATE-BETA-ALANINE LIGASE"/>
    <property type="match status" value="1"/>
</dbReference>
<gene>
    <name evidence="15" type="primary">panC</name>
    <name evidence="17" type="ORF">AWC18_12310</name>
</gene>
<evidence type="ECO:0000256" key="3">
    <source>
        <dbReference type="ARBA" id="ARBA00009256"/>
    </source>
</evidence>
<evidence type="ECO:0000313" key="17">
    <source>
        <dbReference type="EMBL" id="ORW20243.1"/>
    </source>
</evidence>
<dbReference type="Proteomes" id="UP000193108">
    <property type="component" value="Unassembled WGS sequence"/>
</dbReference>
<comment type="function">
    <text evidence="13 15">Catalyzes the condensation of pantoate with beta-alanine in an ATP-dependent reaction via a pantoyl-adenylate intermediate.</text>
</comment>
<protein>
    <recommendedName>
        <fullName evidence="5 15">Pantothenate synthetase</fullName>
        <shortName evidence="15">PS</shortName>
        <ecNumber evidence="4 15">6.3.2.1</ecNumber>
    </recommendedName>
    <alternativeName>
        <fullName evidence="14 15">Pantoate--beta-alanine ligase</fullName>
    </alternativeName>
    <alternativeName>
        <fullName evidence="11 15">Pantoate-activating enzyme</fullName>
    </alternativeName>
</protein>
<keyword evidence="9 15" id="KW-0547">Nucleotide-binding</keyword>
<feature type="binding site" evidence="15">
    <location>
        <begin position="161"/>
        <end position="164"/>
    </location>
    <ligand>
        <name>ATP</name>
        <dbReference type="ChEBI" id="CHEBI:30616"/>
    </ligand>
</feature>
<evidence type="ECO:0000256" key="14">
    <source>
        <dbReference type="ARBA" id="ARBA00077433"/>
    </source>
</evidence>
<keyword evidence="7 15" id="KW-0436">Ligase</keyword>